<dbReference type="Pfam" id="PF12833">
    <property type="entry name" value="HTH_18"/>
    <property type="match status" value="1"/>
</dbReference>
<dbReference type="EMBL" id="UFYD01000001">
    <property type="protein sequence ID" value="STC95126.1"/>
    <property type="molecule type" value="Genomic_DNA"/>
</dbReference>
<dbReference type="InterPro" id="IPR009057">
    <property type="entry name" value="Homeodomain-like_sf"/>
</dbReference>
<dbReference type="SUPFAM" id="SSF46689">
    <property type="entry name" value="Homeodomain-like"/>
    <property type="match status" value="1"/>
</dbReference>
<evidence type="ECO:0000256" key="1">
    <source>
        <dbReference type="ARBA" id="ARBA00023015"/>
    </source>
</evidence>
<protein>
    <submittedName>
        <fullName evidence="6">Arabinose operon regulatory protein</fullName>
    </submittedName>
    <submittedName>
        <fullName evidence="5">DNA-binding protein</fullName>
    </submittedName>
</protein>
<evidence type="ECO:0000313" key="5">
    <source>
        <dbReference type="EMBL" id="AQX03267.1"/>
    </source>
</evidence>
<accession>A0A1T3EAZ8</accession>
<dbReference type="EMBL" id="CP016374">
    <property type="protein sequence ID" value="AQX03267.1"/>
    <property type="molecule type" value="Genomic_DNA"/>
</dbReference>
<dbReference type="AlphaFoldDB" id="A0A1T3EAZ8"/>
<dbReference type="GO" id="GO:0003700">
    <property type="term" value="F:DNA-binding transcription factor activity"/>
    <property type="evidence" value="ECO:0007669"/>
    <property type="project" value="InterPro"/>
</dbReference>
<evidence type="ECO:0000313" key="6">
    <source>
        <dbReference type="EMBL" id="STC95126.1"/>
    </source>
</evidence>
<dbReference type="Gene3D" id="1.10.10.60">
    <property type="entry name" value="Homeodomain-like"/>
    <property type="match status" value="1"/>
</dbReference>
<reference evidence="6 8" key="2">
    <citation type="submission" date="2018-06" db="EMBL/GenBank/DDBJ databases">
        <authorList>
            <consortium name="Pathogen Informatics"/>
            <person name="Doyle S."/>
        </authorList>
    </citation>
    <scope>NUCLEOTIDE SEQUENCE [LARGE SCALE GENOMIC DNA]</scope>
    <source>
        <strain evidence="6 8">NCTC10588</strain>
    </source>
</reference>
<keyword evidence="3" id="KW-0804">Transcription</keyword>
<dbReference type="InterPro" id="IPR018060">
    <property type="entry name" value="HTH_AraC"/>
</dbReference>
<dbReference type="PROSITE" id="PS01124">
    <property type="entry name" value="HTH_ARAC_FAMILY_2"/>
    <property type="match status" value="1"/>
</dbReference>
<keyword evidence="1" id="KW-0805">Transcription regulation</keyword>
<evidence type="ECO:0000259" key="4">
    <source>
        <dbReference type="PROSITE" id="PS01124"/>
    </source>
</evidence>
<dbReference type="PANTHER" id="PTHR43280">
    <property type="entry name" value="ARAC-FAMILY TRANSCRIPTIONAL REGULATOR"/>
    <property type="match status" value="1"/>
</dbReference>
<dbReference type="Proteomes" id="UP000254876">
    <property type="component" value="Unassembled WGS sequence"/>
</dbReference>
<gene>
    <name evidence="6" type="primary">araC_1</name>
    <name evidence="5" type="ORF">BBD32_18260</name>
    <name evidence="6" type="ORF">NCTC10588_00239</name>
</gene>
<evidence type="ECO:0000313" key="8">
    <source>
        <dbReference type="Proteomes" id="UP000254876"/>
    </source>
</evidence>
<sequence length="125" mass="14562">MPNQDKNIKRSKEILTSYFAFLDQHIDDVVQGRVPEFMELNQIARELAVSHQHLSDTIQQETGHHPCHFYDEKIIDQAKKLLKETEVPIAQVAMQLTYDPSNFSKFFKKWTGQTPGNFRKSISDQ</sequence>
<dbReference type="RefSeq" id="WP_021347183.1">
    <property type="nucleotide sequence ID" value="NZ_CBYF010000020.1"/>
</dbReference>
<name>A0A1T3EAZ8_9FLAO</name>
<evidence type="ECO:0000256" key="3">
    <source>
        <dbReference type="ARBA" id="ARBA00023163"/>
    </source>
</evidence>
<dbReference type="SMART" id="SM00342">
    <property type="entry name" value="HTH_ARAC"/>
    <property type="match status" value="1"/>
</dbReference>
<dbReference type="KEGG" id="een:BBD30_15000"/>
<dbReference type="GO" id="GO:0043565">
    <property type="term" value="F:sequence-specific DNA binding"/>
    <property type="evidence" value="ECO:0007669"/>
    <property type="project" value="InterPro"/>
</dbReference>
<dbReference type="PANTHER" id="PTHR43280:SF32">
    <property type="entry name" value="TRANSCRIPTIONAL REGULATORY PROTEIN"/>
    <property type="match status" value="1"/>
</dbReference>
<organism evidence="6 8">
    <name type="scientific">Elizabethkingia anophelis</name>
    <dbReference type="NCBI Taxonomy" id="1117645"/>
    <lineage>
        <taxon>Bacteria</taxon>
        <taxon>Pseudomonadati</taxon>
        <taxon>Bacteroidota</taxon>
        <taxon>Flavobacteriia</taxon>
        <taxon>Flavobacteriales</taxon>
        <taxon>Weeksellaceae</taxon>
        <taxon>Elizabethkingia</taxon>
    </lineage>
</organism>
<proteinExistence type="predicted"/>
<dbReference type="Proteomes" id="UP000190848">
    <property type="component" value="Chromosome"/>
</dbReference>
<evidence type="ECO:0000256" key="2">
    <source>
        <dbReference type="ARBA" id="ARBA00023125"/>
    </source>
</evidence>
<feature type="domain" description="HTH araC/xylS-type" evidence="4">
    <location>
        <begin position="24"/>
        <end position="121"/>
    </location>
</feature>
<evidence type="ECO:0000313" key="7">
    <source>
        <dbReference type="Proteomes" id="UP000190848"/>
    </source>
</evidence>
<keyword evidence="2 5" id="KW-0238">DNA-binding</keyword>
<reference evidence="5 7" key="1">
    <citation type="submission" date="2016-07" db="EMBL/GenBank/DDBJ databases">
        <title>Revisiting the taxonomy of the Elizabethkingia Genus using Whole-Genome Sequencing, Optical Mapping, and MALDI-TOF, along with proposal of three novel Elizabethkingia species: Elizabethkingia bruuniana sp. nov., Elizabethkingia ursingii sp. nov., and Elizabethkingia occulta sp. nov.</title>
        <authorList>
            <person name="Nicholson A.C."/>
        </authorList>
    </citation>
    <scope>NUCLEOTIDE SEQUENCE [LARGE SCALE GENOMIC DNA]</scope>
    <source>
        <strain evidence="5 7">F3201</strain>
    </source>
</reference>